<organism evidence="3 4">
    <name type="scientific">Cyclotella cryptica</name>
    <dbReference type="NCBI Taxonomy" id="29204"/>
    <lineage>
        <taxon>Eukaryota</taxon>
        <taxon>Sar</taxon>
        <taxon>Stramenopiles</taxon>
        <taxon>Ochrophyta</taxon>
        <taxon>Bacillariophyta</taxon>
        <taxon>Coscinodiscophyceae</taxon>
        <taxon>Thalassiosirophycidae</taxon>
        <taxon>Stephanodiscales</taxon>
        <taxon>Stephanodiscaceae</taxon>
        <taxon>Cyclotella</taxon>
    </lineage>
</organism>
<keyword evidence="4" id="KW-1185">Reference proteome</keyword>
<dbReference type="InterPro" id="IPR010286">
    <property type="entry name" value="METTL16/RlmF"/>
</dbReference>
<dbReference type="GO" id="GO:0032259">
    <property type="term" value="P:methylation"/>
    <property type="evidence" value="ECO:0007669"/>
    <property type="project" value="UniProtKB-KW"/>
</dbReference>
<protein>
    <recommendedName>
        <fullName evidence="5">Methyltransferase small domain-containing protein</fullName>
    </recommendedName>
</protein>
<evidence type="ECO:0000313" key="4">
    <source>
        <dbReference type="Proteomes" id="UP001516023"/>
    </source>
</evidence>
<dbReference type="Pfam" id="PF05971">
    <property type="entry name" value="Methyltransf_10"/>
    <property type="match status" value="3"/>
</dbReference>
<evidence type="ECO:0000256" key="1">
    <source>
        <dbReference type="ARBA" id="ARBA00022603"/>
    </source>
</evidence>
<dbReference type="GO" id="GO:0008168">
    <property type="term" value="F:methyltransferase activity"/>
    <property type="evidence" value="ECO:0007669"/>
    <property type="project" value="UniProtKB-KW"/>
</dbReference>
<name>A0ABD3QV70_9STRA</name>
<sequence>MKSPPNNSRDLANQPFSFKLVPPSSSSGICKSELILSCNFDLLAEQYPEFRDAWSQALLQGQKSRTETTFNSTAFNRALTRSLLDQHFHLLLPSLPEGRLCPPIPNRANYVLWLRELIASCANDLERFSSRWPEGGDGEDQMQQIHQLETETKSGWHFQGIDIGTGVSAIYPLLLSTSLFAKSDALTDKEGDGKITDSGPNTKMPNAQCNYRNLENTWKFLATDIDPVAVESARTNVEANHLDNQIFVVQVDSNSNTNDSDLRIDEKSRTDTHKGPLFGAMTKARSSSMFHTSKPSSADKTYTATKAFDLYDLSMYPKFDFVMTNPPFYSTLDEASTPRAGDKRSRTEMTSNEAVYCHSHNDDFNNDIGSTVSCRDNTNGQRGPLDEGGDLGFIMAILRDSQFFRHHVTWYTSLVAKRSSLEVVLRRLQTLDGIWGNRGQIRTVEFRQGNSGYDSDHDGNNRKGEPIRCSPRVRWGIGWTYVRAAARCSACRITSGLTSFNVSMSSKARIADREVNANDHEKNGRGQISSRETSCEHFTEACSDEMVSRLMVYFNSFREPSLKCIHRTRNGSPCVTAIEKRFANRASLYPTFHKLDEDNANLPVAGHFIIDAFVRVAKSSNHTRSDQTGIEIEVLIEAYSHTKRGSILVDKIRGSMPGEIKRTNRRWRRLEKTGNAR</sequence>
<keyword evidence="2" id="KW-0808">Transferase</keyword>
<evidence type="ECO:0008006" key="5">
    <source>
        <dbReference type="Google" id="ProtNLM"/>
    </source>
</evidence>
<dbReference type="EMBL" id="JABMIG020000010">
    <property type="protein sequence ID" value="KAL3804079.1"/>
    <property type="molecule type" value="Genomic_DNA"/>
</dbReference>
<evidence type="ECO:0000256" key="2">
    <source>
        <dbReference type="ARBA" id="ARBA00022679"/>
    </source>
</evidence>
<accession>A0ABD3QV70</accession>
<comment type="caution">
    <text evidence="3">The sequence shown here is derived from an EMBL/GenBank/DDBJ whole genome shotgun (WGS) entry which is preliminary data.</text>
</comment>
<dbReference type="Gene3D" id="3.40.50.150">
    <property type="entry name" value="Vaccinia Virus protein VP39"/>
    <property type="match status" value="1"/>
</dbReference>
<dbReference type="AlphaFoldDB" id="A0ABD3QV70"/>
<gene>
    <name evidence="3" type="ORF">HJC23_006470</name>
</gene>
<dbReference type="PANTHER" id="PTHR13393">
    <property type="entry name" value="SAM-DEPENDENT METHYLTRANSFERASE"/>
    <property type="match status" value="1"/>
</dbReference>
<dbReference type="SUPFAM" id="SSF53335">
    <property type="entry name" value="S-adenosyl-L-methionine-dependent methyltransferases"/>
    <property type="match status" value="2"/>
</dbReference>
<keyword evidence="1" id="KW-0489">Methyltransferase</keyword>
<evidence type="ECO:0000313" key="3">
    <source>
        <dbReference type="EMBL" id="KAL3804079.1"/>
    </source>
</evidence>
<reference evidence="3 4" key="1">
    <citation type="journal article" date="2020" name="G3 (Bethesda)">
        <title>Improved Reference Genome for Cyclotella cryptica CCMP332, a Model for Cell Wall Morphogenesis, Salinity Adaptation, and Lipid Production in Diatoms (Bacillariophyta).</title>
        <authorList>
            <person name="Roberts W.R."/>
            <person name="Downey K.M."/>
            <person name="Ruck E.C."/>
            <person name="Traller J.C."/>
            <person name="Alverson A.J."/>
        </authorList>
    </citation>
    <scope>NUCLEOTIDE SEQUENCE [LARGE SCALE GENOMIC DNA]</scope>
    <source>
        <strain evidence="3 4">CCMP332</strain>
    </source>
</reference>
<dbReference type="Proteomes" id="UP001516023">
    <property type="component" value="Unassembled WGS sequence"/>
</dbReference>
<dbReference type="InterPro" id="IPR029063">
    <property type="entry name" value="SAM-dependent_MTases_sf"/>
</dbReference>
<proteinExistence type="predicted"/>
<dbReference type="PANTHER" id="PTHR13393:SF0">
    <property type="entry name" value="RNA N6-ADENOSINE-METHYLTRANSFERASE METTL16"/>
    <property type="match status" value="1"/>
</dbReference>